<evidence type="ECO:0000313" key="4">
    <source>
        <dbReference type="Proteomes" id="UP000316624"/>
    </source>
</evidence>
<dbReference type="Proteomes" id="UP000316624">
    <property type="component" value="Unassembled WGS sequence"/>
</dbReference>
<sequence length="710" mass="79081">MSFTTMTIGDLCVSPYNARINRHDAESVDGMAGSLLNSGQLYPLIVHPMSTKKGAPKQWGVFAGGRRYRAFRMLIDSGRLPADHPIEVIVRDITDEAELVALSLAENLVRLGLRTYEVYTAVVRAHERGRSLQEIADTNGQPVTTIRQWIRLGRLHPAIFAALEQEEIATPHAMAFAATEDHQLQLRTFEQFMQLSLPQRRDKDAPTVIRRMLKIGDSELTKMLRFVGEKAYADAGGRYELDLFAEQAEERGRIVDEGLLMQFADAKLERVRDLLRRQAGRDLRFEREYPRDPEFGGVSRDLEIAAEPMPLTPADAERLAFLQNEMTELEAKAQQILDAPDLDEEQRASLIAAIDVDYEPMESEVAEIGDRMLLHLPQGDIFGTLIVQQDGSLETRFWWASRKEKRKALAAEQKNAATPAKPTAVSAGPIARPATPEITPAFRPTPMTGGRAIDASYGFGERQKADAAIKEEHGLTGEGVQIMRAIRRETLRAGIVQDADELEGILGQDFVIWSLARYELSGGYGYELGARRLSSGYADRSDQAEAHVQRTEAHRVWQAALGEVKVHPSMTGTDLALAFDAFHNETYQFRRMVGAIVAGLMLERSLNAGGYQVPLHDQLAFYCGLDDAAEVRRLVEPTEELVDLFPKAHRIAMARPLAPPVASASWEKLKAGELTSPVTRALKAAKHWVHPLLRFGEDEPAHAIEEEMAQ</sequence>
<dbReference type="InterPro" id="IPR041468">
    <property type="entry name" value="HTH_ParB/Spo0J"/>
</dbReference>
<dbReference type="EMBL" id="VLKK01000003">
    <property type="protein sequence ID" value="TWH96041.1"/>
    <property type="molecule type" value="Genomic_DNA"/>
</dbReference>
<comment type="caution">
    <text evidence="3">The sequence shown here is derived from an EMBL/GenBank/DDBJ whole genome shotgun (WGS) entry which is preliminary data.</text>
</comment>
<dbReference type="InterPro" id="IPR050336">
    <property type="entry name" value="Chromosome_partition/occlusion"/>
</dbReference>
<dbReference type="Pfam" id="PF02195">
    <property type="entry name" value="ParB_N"/>
    <property type="match status" value="1"/>
</dbReference>
<dbReference type="AlphaFoldDB" id="A0A562KKY2"/>
<dbReference type="SUPFAM" id="SSF110849">
    <property type="entry name" value="ParB/Sulfiredoxin"/>
    <property type="match status" value="1"/>
</dbReference>
<dbReference type="GO" id="GO:0005694">
    <property type="term" value="C:chromosome"/>
    <property type="evidence" value="ECO:0007669"/>
    <property type="project" value="TreeGrafter"/>
</dbReference>
<feature type="domain" description="ParB-like N-terminal" evidence="2">
    <location>
        <begin position="4"/>
        <end position="108"/>
    </location>
</feature>
<dbReference type="Pfam" id="PF17762">
    <property type="entry name" value="HTH_ParB"/>
    <property type="match status" value="1"/>
</dbReference>
<evidence type="ECO:0000259" key="2">
    <source>
        <dbReference type="SMART" id="SM00470"/>
    </source>
</evidence>
<evidence type="ECO:0000313" key="3">
    <source>
        <dbReference type="EMBL" id="TWH96041.1"/>
    </source>
</evidence>
<protein>
    <submittedName>
        <fullName evidence="3">ParB family chromosome partitioning protein</fullName>
    </submittedName>
</protein>
<feature type="region of interest" description="Disordered" evidence="1">
    <location>
        <begin position="410"/>
        <end position="447"/>
    </location>
</feature>
<accession>A0A562KKY2</accession>
<evidence type="ECO:0000256" key="1">
    <source>
        <dbReference type="SAM" id="MobiDB-lite"/>
    </source>
</evidence>
<dbReference type="Gene3D" id="3.90.1530.30">
    <property type="match status" value="1"/>
</dbReference>
<dbReference type="Gene3D" id="1.10.10.2830">
    <property type="match status" value="1"/>
</dbReference>
<dbReference type="PANTHER" id="PTHR33375">
    <property type="entry name" value="CHROMOSOME-PARTITIONING PROTEIN PARB-RELATED"/>
    <property type="match status" value="1"/>
</dbReference>
<dbReference type="InterPro" id="IPR036086">
    <property type="entry name" value="ParB/Sulfiredoxin_sf"/>
</dbReference>
<name>A0A562KKY2_SPHWJ</name>
<dbReference type="GO" id="GO:0007059">
    <property type="term" value="P:chromosome segregation"/>
    <property type="evidence" value="ECO:0007669"/>
    <property type="project" value="TreeGrafter"/>
</dbReference>
<dbReference type="PANTHER" id="PTHR33375:SF7">
    <property type="entry name" value="CHROMOSOME 2-PARTITIONING PROTEIN PARB-RELATED"/>
    <property type="match status" value="1"/>
</dbReference>
<proteinExistence type="predicted"/>
<organism evidence="3 4">
    <name type="scientific">Sphingobium wenxiniae (strain DSM 21828 / CGMCC 1.7748 / JZ-1)</name>
    <dbReference type="NCBI Taxonomy" id="595605"/>
    <lineage>
        <taxon>Bacteria</taxon>
        <taxon>Pseudomonadati</taxon>
        <taxon>Pseudomonadota</taxon>
        <taxon>Alphaproteobacteria</taxon>
        <taxon>Sphingomonadales</taxon>
        <taxon>Sphingomonadaceae</taxon>
        <taxon>Sphingobium</taxon>
    </lineage>
</organism>
<keyword evidence="4" id="KW-1185">Reference proteome</keyword>
<gene>
    <name evidence="3" type="ORF">IQ35_01130</name>
</gene>
<dbReference type="InterPro" id="IPR003115">
    <property type="entry name" value="ParB_N"/>
</dbReference>
<dbReference type="CDD" id="cd16406">
    <property type="entry name" value="ParB_N_like"/>
    <property type="match status" value="1"/>
</dbReference>
<dbReference type="RefSeq" id="WP_158636600.1">
    <property type="nucleotide sequence ID" value="NZ_JACIIY010000005.1"/>
</dbReference>
<dbReference type="SMART" id="SM00470">
    <property type="entry name" value="ParB"/>
    <property type="match status" value="1"/>
</dbReference>
<dbReference type="SUPFAM" id="SSF109709">
    <property type="entry name" value="KorB DNA-binding domain-like"/>
    <property type="match status" value="1"/>
</dbReference>
<reference evidence="3 4" key="1">
    <citation type="journal article" date="2015" name="Stand. Genomic Sci.">
        <title>Genomic Encyclopedia of Bacterial and Archaeal Type Strains, Phase III: the genomes of soil and plant-associated and newly described type strains.</title>
        <authorList>
            <person name="Whitman W.B."/>
            <person name="Woyke T."/>
            <person name="Klenk H.P."/>
            <person name="Zhou Y."/>
            <person name="Lilburn T.G."/>
            <person name="Beck B.J."/>
            <person name="De Vos P."/>
            <person name="Vandamme P."/>
            <person name="Eisen J.A."/>
            <person name="Garrity G."/>
            <person name="Hugenholtz P."/>
            <person name="Kyrpides N.C."/>
        </authorList>
    </citation>
    <scope>NUCLEOTIDE SEQUENCE [LARGE SCALE GENOMIC DNA]</scope>
    <source>
        <strain evidence="3 4">CGMCC 1.7748</strain>
    </source>
</reference>